<dbReference type="NCBIfam" id="NF041636">
    <property type="entry name" value="slam_lipo"/>
    <property type="match status" value="1"/>
</dbReference>
<dbReference type="SUPFAM" id="SSF56925">
    <property type="entry name" value="OMPA-like"/>
    <property type="match status" value="1"/>
</dbReference>
<evidence type="ECO:0000259" key="3">
    <source>
        <dbReference type="Pfam" id="PF22829"/>
    </source>
</evidence>
<comment type="caution">
    <text evidence="4">The sequence shown here is derived from an EMBL/GenBank/DDBJ whole genome shotgun (WGS) entry which is preliminary data.</text>
</comment>
<dbReference type="RefSeq" id="WP_068907246.1">
    <property type="nucleotide sequence ID" value="NZ_LXEW01000009.1"/>
</dbReference>
<dbReference type="PATRIC" id="fig|1354272.4.peg.383"/>
<dbReference type="InterPro" id="IPR054536">
    <property type="entry name" value="HphA_C"/>
</dbReference>
<organism evidence="4 5">
    <name type="scientific">Providencia heimbachae ATCC 35613</name>
    <dbReference type="NCBI Taxonomy" id="1354272"/>
    <lineage>
        <taxon>Bacteria</taxon>
        <taxon>Pseudomonadati</taxon>
        <taxon>Pseudomonadota</taxon>
        <taxon>Gammaproteobacteria</taxon>
        <taxon>Enterobacterales</taxon>
        <taxon>Morganellaceae</taxon>
        <taxon>Providencia</taxon>
    </lineage>
</organism>
<protein>
    <submittedName>
        <fullName evidence="4">Uncharacterized protein</fullName>
    </submittedName>
</protein>
<gene>
    <name evidence="4" type="ORF">M998_0369</name>
</gene>
<name>A0A1B7K3G0_9GAMM</name>
<feature type="domain" description="HphA C-terminal" evidence="3">
    <location>
        <begin position="140"/>
        <end position="246"/>
    </location>
</feature>
<evidence type="ECO:0000256" key="1">
    <source>
        <dbReference type="SAM" id="SignalP"/>
    </source>
</evidence>
<dbReference type="InterPro" id="IPR054843">
    <property type="entry name" value="Slam_hemophilin_C"/>
</dbReference>
<dbReference type="InterPro" id="IPR011250">
    <property type="entry name" value="OMP/PagP_B-barrel"/>
</dbReference>
<feature type="domain" description="HphA N-terminal heme-binding" evidence="2">
    <location>
        <begin position="29"/>
        <end position="130"/>
    </location>
</feature>
<dbReference type="Proteomes" id="UP000078224">
    <property type="component" value="Unassembled WGS sequence"/>
</dbReference>
<feature type="chain" id="PRO_5008595803" evidence="1">
    <location>
        <begin position="23"/>
        <end position="247"/>
    </location>
</feature>
<accession>A0A1B7K3G0</accession>
<dbReference type="AlphaFoldDB" id="A0A1B7K3G0"/>
<reference evidence="4 5" key="1">
    <citation type="submission" date="2016-04" db="EMBL/GenBank/DDBJ databases">
        <title>ATOL: Assembling a taxonomically balanced genome-scale reconstruction of the evolutionary history of the Enterobacteriaceae.</title>
        <authorList>
            <person name="Plunkett G.III."/>
            <person name="Neeno-Eckwall E.C."/>
            <person name="Glasner J.D."/>
            <person name="Perna N.T."/>
        </authorList>
    </citation>
    <scope>NUCLEOTIDE SEQUENCE [LARGE SCALE GENOMIC DNA]</scope>
    <source>
        <strain evidence="4 5">ATCC 35613</strain>
    </source>
</reference>
<proteinExistence type="predicted"/>
<evidence type="ECO:0000313" key="4">
    <source>
        <dbReference type="EMBL" id="OAT54675.1"/>
    </source>
</evidence>
<keyword evidence="1" id="KW-0732">Signal</keyword>
<dbReference type="OrthoDB" id="8607327at2"/>
<evidence type="ECO:0000259" key="2">
    <source>
        <dbReference type="Pfam" id="PF22828"/>
    </source>
</evidence>
<dbReference type="InterPro" id="IPR054535">
    <property type="entry name" value="HphA_N"/>
</dbReference>
<dbReference type="EMBL" id="LXEW01000009">
    <property type="protein sequence ID" value="OAT54675.1"/>
    <property type="molecule type" value="Genomic_DNA"/>
</dbReference>
<evidence type="ECO:0000313" key="5">
    <source>
        <dbReference type="Proteomes" id="UP000078224"/>
    </source>
</evidence>
<dbReference type="Gene3D" id="2.40.160.90">
    <property type="match status" value="1"/>
</dbReference>
<dbReference type="Pfam" id="PF22829">
    <property type="entry name" value="HphA_C"/>
    <property type="match status" value="1"/>
</dbReference>
<feature type="signal peptide" evidence="1">
    <location>
        <begin position="1"/>
        <end position="22"/>
    </location>
</feature>
<sequence length="247" mass="25840">MNKISVMTLSISLATLSSLALAETQSGQSQSYDHNIVDIRIDKTESTMGPHGGALGSPGIGSRHMRNGKTISFSGLKNMVDNKPDHVFVLESNGSPHGGMGKFQFSQVADAEVYFGDWSQTGGEGDKTHTAYFSGENATTAVPTSGQASYTLEGVNQFDGEAKLAGSFNADFGDKSYTGSLQGEALKISMSGNIEDQGKFSGNAIANDTIAGSSMGQFFGDNAEQVAGITSFDGHEEMDTAFGGTKD</sequence>
<dbReference type="Pfam" id="PF22828">
    <property type="entry name" value="HphA_N"/>
    <property type="match status" value="1"/>
</dbReference>
<keyword evidence="5" id="KW-1185">Reference proteome</keyword>